<dbReference type="EMBL" id="JACGCI010000107">
    <property type="protein sequence ID" value="KAF6745351.1"/>
    <property type="molecule type" value="Genomic_DNA"/>
</dbReference>
<name>A0A8H6HGI1_9AGAR</name>
<protein>
    <submittedName>
        <fullName evidence="1">Uncharacterized protein</fullName>
    </submittedName>
</protein>
<comment type="caution">
    <text evidence="1">The sequence shown here is derived from an EMBL/GenBank/DDBJ whole genome shotgun (WGS) entry which is preliminary data.</text>
</comment>
<organism evidence="1 2">
    <name type="scientific">Ephemerocybe angulata</name>
    <dbReference type="NCBI Taxonomy" id="980116"/>
    <lineage>
        <taxon>Eukaryota</taxon>
        <taxon>Fungi</taxon>
        <taxon>Dikarya</taxon>
        <taxon>Basidiomycota</taxon>
        <taxon>Agaricomycotina</taxon>
        <taxon>Agaricomycetes</taxon>
        <taxon>Agaricomycetidae</taxon>
        <taxon>Agaricales</taxon>
        <taxon>Agaricineae</taxon>
        <taxon>Psathyrellaceae</taxon>
        <taxon>Ephemerocybe</taxon>
    </lineage>
</organism>
<keyword evidence="2" id="KW-1185">Reference proteome</keyword>
<dbReference type="Proteomes" id="UP000521943">
    <property type="component" value="Unassembled WGS sequence"/>
</dbReference>
<evidence type="ECO:0000313" key="1">
    <source>
        <dbReference type="EMBL" id="KAF6745351.1"/>
    </source>
</evidence>
<proteinExistence type="predicted"/>
<accession>A0A8H6HGI1</accession>
<dbReference type="AlphaFoldDB" id="A0A8H6HGI1"/>
<evidence type="ECO:0000313" key="2">
    <source>
        <dbReference type="Proteomes" id="UP000521943"/>
    </source>
</evidence>
<gene>
    <name evidence="1" type="ORF">DFP72DRAFT_1077666</name>
</gene>
<sequence length="317" mass="35267">MREWLFDPQATRAEIQAICDATPAHENLRVVMSTGLGTCCLVYAETGSDIVSVLTRATARPQDCADVASILVSRRHPTGLFFTAQSCLSVARIVGQHPSKCPSMNLELLPLLDEVLNYPQVQLGCWVCTPSSPPPGIRGFVTGTTDVQEQVEVTGVVLGTGTIQKVWVDVKSVRRWRSQPMDEEMEMFITYFRYRGSNIAWVQAQSNLHHFTRRSFVEGGRVKIVDGPLMGHVMTVLQIPPSGPIPGTIDGKSAVGIPVHYLQASPQAMDRVVFSVDGEEMRGWMVKRDEYSNLVVYGEDTGDYMHLNPLRVRFCRR</sequence>
<reference evidence="1 2" key="1">
    <citation type="submission" date="2020-07" db="EMBL/GenBank/DDBJ databases">
        <title>Comparative genomics of pyrophilous fungi reveals a link between fire events and developmental genes.</title>
        <authorList>
            <consortium name="DOE Joint Genome Institute"/>
            <person name="Steindorff A.S."/>
            <person name="Carver A."/>
            <person name="Calhoun S."/>
            <person name="Stillman K."/>
            <person name="Liu H."/>
            <person name="Lipzen A."/>
            <person name="Pangilinan J."/>
            <person name="Labutti K."/>
            <person name="Bruns T.D."/>
            <person name="Grigoriev I.V."/>
        </authorList>
    </citation>
    <scope>NUCLEOTIDE SEQUENCE [LARGE SCALE GENOMIC DNA]</scope>
    <source>
        <strain evidence="1 2">CBS 144469</strain>
    </source>
</reference>